<gene>
    <name evidence="1" type="ORF">TIFTF001_001345</name>
</gene>
<evidence type="ECO:0000313" key="2">
    <source>
        <dbReference type="Proteomes" id="UP001187192"/>
    </source>
</evidence>
<dbReference type="AlphaFoldDB" id="A0AA87ZLS4"/>
<accession>A0AA87ZLS4</accession>
<reference evidence="1" key="1">
    <citation type="submission" date="2023-07" db="EMBL/GenBank/DDBJ databases">
        <title>draft genome sequence of fig (Ficus carica).</title>
        <authorList>
            <person name="Takahashi T."/>
            <person name="Nishimura K."/>
        </authorList>
    </citation>
    <scope>NUCLEOTIDE SEQUENCE</scope>
</reference>
<proteinExistence type="predicted"/>
<sequence length="131" mass="14448">MDGAEVRVLEETDQVSLGGLLESGDGAALESEIGLEVLCDFPHQPLERKLPDQKLRALLVLPDLSQSHRPWPESVRLLHSSGSRRRLPRGLRRQLLPRSLSTGGFPSSLLRASHFEEGLDGFVSQENEGES</sequence>
<organism evidence="1 2">
    <name type="scientific">Ficus carica</name>
    <name type="common">Common fig</name>
    <dbReference type="NCBI Taxonomy" id="3494"/>
    <lineage>
        <taxon>Eukaryota</taxon>
        <taxon>Viridiplantae</taxon>
        <taxon>Streptophyta</taxon>
        <taxon>Embryophyta</taxon>
        <taxon>Tracheophyta</taxon>
        <taxon>Spermatophyta</taxon>
        <taxon>Magnoliopsida</taxon>
        <taxon>eudicotyledons</taxon>
        <taxon>Gunneridae</taxon>
        <taxon>Pentapetalae</taxon>
        <taxon>rosids</taxon>
        <taxon>fabids</taxon>
        <taxon>Rosales</taxon>
        <taxon>Moraceae</taxon>
        <taxon>Ficeae</taxon>
        <taxon>Ficus</taxon>
    </lineage>
</organism>
<name>A0AA87ZLS4_FICCA</name>
<dbReference type="Proteomes" id="UP001187192">
    <property type="component" value="Unassembled WGS sequence"/>
</dbReference>
<protein>
    <submittedName>
        <fullName evidence="1">Uncharacterized protein</fullName>
    </submittedName>
</protein>
<evidence type="ECO:0000313" key="1">
    <source>
        <dbReference type="EMBL" id="GMN26556.1"/>
    </source>
</evidence>
<dbReference type="EMBL" id="BTGU01000001">
    <property type="protein sequence ID" value="GMN26556.1"/>
    <property type="molecule type" value="Genomic_DNA"/>
</dbReference>
<keyword evidence="2" id="KW-1185">Reference proteome</keyword>
<comment type="caution">
    <text evidence="1">The sequence shown here is derived from an EMBL/GenBank/DDBJ whole genome shotgun (WGS) entry which is preliminary data.</text>
</comment>